<feature type="transmembrane region" description="Helical" evidence="8">
    <location>
        <begin position="183"/>
        <end position="203"/>
    </location>
</feature>
<reference evidence="9" key="1">
    <citation type="submission" date="2021-06" db="EMBL/GenBank/DDBJ databases">
        <authorList>
            <person name="Hodson N. C."/>
            <person name="Mongue J. A."/>
            <person name="Jaron S. K."/>
        </authorList>
    </citation>
    <scope>NUCLEOTIDE SEQUENCE</scope>
</reference>
<organism evidence="9 10">
    <name type="scientific">Allacma fusca</name>
    <dbReference type="NCBI Taxonomy" id="39272"/>
    <lineage>
        <taxon>Eukaryota</taxon>
        <taxon>Metazoa</taxon>
        <taxon>Ecdysozoa</taxon>
        <taxon>Arthropoda</taxon>
        <taxon>Hexapoda</taxon>
        <taxon>Collembola</taxon>
        <taxon>Symphypleona</taxon>
        <taxon>Sminthuridae</taxon>
        <taxon>Allacma</taxon>
    </lineage>
</organism>
<keyword evidence="2" id="KW-0813">Transport</keyword>
<evidence type="ECO:0000313" key="9">
    <source>
        <dbReference type="EMBL" id="CAG7822386.1"/>
    </source>
</evidence>
<feature type="transmembrane region" description="Helical" evidence="8">
    <location>
        <begin position="274"/>
        <end position="301"/>
    </location>
</feature>
<dbReference type="CDD" id="cd11492">
    <property type="entry name" value="SLC5sbd_NIS-SMVT"/>
    <property type="match status" value="1"/>
</dbReference>
<evidence type="ECO:0000256" key="4">
    <source>
        <dbReference type="ARBA" id="ARBA00023053"/>
    </source>
</evidence>
<comment type="similarity">
    <text evidence="7">Belongs to the sodium:solute symporter (SSF) (TC 2.A.21) family.</text>
</comment>
<dbReference type="EMBL" id="CAJVCH010526224">
    <property type="protein sequence ID" value="CAG7822386.1"/>
    <property type="molecule type" value="Genomic_DNA"/>
</dbReference>
<feature type="transmembrane region" description="Helical" evidence="8">
    <location>
        <begin position="383"/>
        <end position="403"/>
    </location>
</feature>
<evidence type="ECO:0000313" key="10">
    <source>
        <dbReference type="Proteomes" id="UP000708208"/>
    </source>
</evidence>
<dbReference type="PROSITE" id="PS50283">
    <property type="entry name" value="NA_SOLUT_SYMP_3"/>
    <property type="match status" value="1"/>
</dbReference>
<dbReference type="AlphaFoldDB" id="A0A8J2PPH9"/>
<dbReference type="InterPro" id="IPR001734">
    <property type="entry name" value="Na/solute_symporter"/>
</dbReference>
<dbReference type="GO" id="GO:0006814">
    <property type="term" value="P:sodium ion transport"/>
    <property type="evidence" value="ECO:0007669"/>
    <property type="project" value="UniProtKB-KW"/>
</dbReference>
<keyword evidence="8" id="KW-1133">Transmembrane helix</keyword>
<feature type="transmembrane region" description="Helical" evidence="8">
    <location>
        <begin position="440"/>
        <end position="462"/>
    </location>
</feature>
<keyword evidence="6" id="KW-0739">Sodium transport</keyword>
<feature type="transmembrane region" description="Helical" evidence="8">
    <location>
        <begin position="12"/>
        <end position="31"/>
    </location>
</feature>
<dbReference type="GO" id="GO:0015293">
    <property type="term" value="F:symporter activity"/>
    <property type="evidence" value="ECO:0007669"/>
    <property type="project" value="TreeGrafter"/>
</dbReference>
<dbReference type="PANTHER" id="PTHR42985:SF40">
    <property type="entry name" value="LD47995P-RELATED"/>
    <property type="match status" value="1"/>
</dbReference>
<feature type="transmembrane region" description="Helical" evidence="8">
    <location>
        <begin position="516"/>
        <end position="537"/>
    </location>
</feature>
<evidence type="ECO:0000256" key="3">
    <source>
        <dbReference type="ARBA" id="ARBA00022475"/>
    </source>
</evidence>
<feature type="transmembrane region" description="Helical" evidence="8">
    <location>
        <begin position="85"/>
        <end position="107"/>
    </location>
</feature>
<protein>
    <recommendedName>
        <fullName evidence="11">Sodium-coupled monocarboxylate transporter 1</fullName>
    </recommendedName>
</protein>
<feature type="transmembrane region" description="Helical" evidence="8">
    <location>
        <begin position="409"/>
        <end position="433"/>
    </location>
</feature>
<evidence type="ECO:0000256" key="8">
    <source>
        <dbReference type="SAM" id="Phobius"/>
    </source>
</evidence>
<keyword evidence="4" id="KW-0915">Sodium</keyword>
<gene>
    <name evidence="9" type="ORF">AFUS01_LOCUS32664</name>
</gene>
<proteinExistence type="inferred from homology"/>
<evidence type="ECO:0000256" key="5">
    <source>
        <dbReference type="ARBA" id="ARBA00023065"/>
    </source>
</evidence>
<dbReference type="Pfam" id="PF00474">
    <property type="entry name" value="SSF"/>
    <property type="match status" value="1"/>
</dbReference>
<comment type="caution">
    <text evidence="9">The sequence shown here is derived from an EMBL/GenBank/DDBJ whole genome shotgun (WGS) entry which is preliminary data.</text>
</comment>
<feature type="transmembrane region" description="Helical" evidence="8">
    <location>
        <begin position="158"/>
        <end position="177"/>
    </location>
</feature>
<accession>A0A8J2PPH9</accession>
<evidence type="ECO:0000256" key="7">
    <source>
        <dbReference type="RuleBase" id="RU362091"/>
    </source>
</evidence>
<evidence type="ECO:0008006" key="11">
    <source>
        <dbReference type="Google" id="ProtNLM"/>
    </source>
</evidence>
<keyword evidence="5" id="KW-0406">Ion transport</keyword>
<keyword evidence="10" id="KW-1185">Reference proteome</keyword>
<dbReference type="GO" id="GO:0005886">
    <property type="term" value="C:plasma membrane"/>
    <property type="evidence" value="ECO:0007669"/>
    <property type="project" value="UniProtKB-SubCell"/>
</dbReference>
<dbReference type="Proteomes" id="UP000708208">
    <property type="component" value="Unassembled WGS sequence"/>
</dbReference>
<dbReference type="OrthoDB" id="6132759at2759"/>
<evidence type="ECO:0000256" key="1">
    <source>
        <dbReference type="ARBA" id="ARBA00004651"/>
    </source>
</evidence>
<feature type="transmembrane region" description="Helical" evidence="8">
    <location>
        <begin position="127"/>
        <end position="151"/>
    </location>
</feature>
<evidence type="ECO:0000256" key="2">
    <source>
        <dbReference type="ARBA" id="ARBA00022448"/>
    </source>
</evidence>
<dbReference type="InterPro" id="IPR051163">
    <property type="entry name" value="Sodium:Solute_Symporter_SSF"/>
</dbReference>
<keyword evidence="3" id="KW-1003">Cell membrane</keyword>
<comment type="subcellular location">
    <subcellularLocation>
        <location evidence="1">Cell membrane</location>
        <topology evidence="1">Multi-pass membrane protein</topology>
    </subcellularLocation>
</comment>
<feature type="transmembrane region" description="Helical" evidence="8">
    <location>
        <begin position="51"/>
        <end position="73"/>
    </location>
</feature>
<evidence type="ECO:0000256" key="6">
    <source>
        <dbReference type="ARBA" id="ARBA00023201"/>
    </source>
</evidence>
<keyword evidence="8" id="KW-0812">Transmembrane</keyword>
<keyword evidence="8" id="KW-0472">Membrane</keyword>
<name>A0A8J2PPH9_9HEXA</name>
<sequence>MESETKKLGYVDYTVLAGTLLVSLLIGVYYACVKTQKTNADLLVGGRKMAIIPSALSLLATYMSAILVLGYTGEIYANGTLISEIILGCFFFIPLGGALFLPTLYGLRLTSVYEYLEMRFESVTVRLLATATFIIQVIMYMGVVLFAPALALKAMVDFPIEWAMVGVGLCAASYTAIGGLKAVVWTDVFQILMMLAGMLAIIIRGSSQLGGFAQVFQIAQDHGRINFFNFELDPFVRHTSFSLFFGQGVGWMSAFGCHQMTVQRYCSMSSLRRAFIALLLTTPLVALTMSFAALSGVVIFANYAGCDPLSLGKITRSDQIAPHFVQEFLSPVPGLVGLFIACLFSGSLSTLSSGINSLAAVLVEDFLKRIHGFEKLSDSTQGLITKLSGLFFGILAVGMGFVVKNLGGVLQATIVVNGSVTGPLLGIFILGILIPFSNKYGAIVGMLLGHTLTLWISVGSLVNIRKPMRTLQFSTDDCEDDIWTSFNQTIANEKQRSWIQPDPVYEWPEKIYTISYLLYPLIGSTITVVVGCFVSLCTGPQQLTKHQEPYIHPLIVKLKKTLHKVPENPGNHHMQNLHAIDGKSLMISSDYKRANGFDNRAFHT</sequence>
<dbReference type="PANTHER" id="PTHR42985">
    <property type="entry name" value="SODIUM-COUPLED MONOCARBOXYLATE TRANSPORTER"/>
    <property type="match status" value="1"/>
</dbReference>
<dbReference type="NCBIfam" id="TIGR00813">
    <property type="entry name" value="sss"/>
    <property type="match status" value="1"/>
</dbReference>